<evidence type="ECO:0000313" key="3">
    <source>
        <dbReference type="Proteomes" id="UP001178100"/>
    </source>
</evidence>
<gene>
    <name evidence="2" type="ORF">NGBLDFOK_00033</name>
</gene>
<organism evidence="2 3">
    <name type="scientific">Dickeya phage W2B</name>
    <dbReference type="NCBI Taxonomy" id="3049138"/>
    <lineage>
        <taxon>Viruses</taxon>
        <taxon>Duplodnaviria</taxon>
        <taxon>Heunggongvirae</taxon>
        <taxon>Uroviricota</taxon>
        <taxon>Caudoviricetes</taxon>
        <taxon>Autographivirales</taxon>
        <taxon>Autotranscriptaviridae</taxon>
        <taxon>Studiervirinae</taxon>
        <taxon>Ningirsuvirus</taxon>
        <taxon>Ningirsuvirus W2B</taxon>
    </lineage>
</organism>
<protein>
    <submittedName>
        <fullName evidence="2">Uncharacterized protein</fullName>
    </submittedName>
</protein>
<reference evidence="2" key="1">
    <citation type="submission" date="2023-04" db="EMBL/GenBank/DDBJ databases">
        <authorList>
            <person name="Heama Maleini B."/>
            <person name="Fong T.Y."/>
            <person name="Loh M.J."/>
            <person name="Mutusamy P."/>
            <person name="Rajandas H."/>
            <person name="Parimanan S."/>
            <person name="Sivaprakasam S."/>
            <person name="Jaya Jothi S."/>
        </authorList>
    </citation>
    <scope>NUCLEOTIDE SEQUENCE</scope>
</reference>
<sequence>MQDCKERGRMSNPPVKTGKENNKTKLSDADLHIIRTSDLPINELAEMFRVTTQAIRWRKKQWLDMQEKESER</sequence>
<evidence type="ECO:0000313" key="2">
    <source>
        <dbReference type="EMBL" id="WHS68442.1"/>
    </source>
</evidence>
<proteinExistence type="predicted"/>
<name>A0AA47KWQ2_9CAUD</name>
<keyword evidence="3" id="KW-1185">Reference proteome</keyword>
<dbReference type="EMBL" id="OQ871563">
    <property type="protein sequence ID" value="WHS68442.1"/>
    <property type="molecule type" value="Genomic_DNA"/>
</dbReference>
<accession>A0AA47KWQ2</accession>
<evidence type="ECO:0000256" key="1">
    <source>
        <dbReference type="SAM" id="MobiDB-lite"/>
    </source>
</evidence>
<feature type="region of interest" description="Disordered" evidence="1">
    <location>
        <begin position="1"/>
        <end position="24"/>
    </location>
</feature>
<dbReference type="Proteomes" id="UP001178100">
    <property type="component" value="Segment"/>
</dbReference>